<dbReference type="AlphaFoldDB" id="A0A2J9VLA6"/>
<proteinExistence type="predicted"/>
<sequence length="62" mass="6908">MSITKINKFSEVVTRLSFSVGNNTDGDSAFSCHFTLFGDGCKHLIHWKSGTLMLPLSWEMPS</sequence>
<name>A0A2J9VLA6_VIBMI</name>
<gene>
    <name evidence="1" type="ORF">AL544_006470</name>
</gene>
<organism evidence="1 2">
    <name type="scientific">Vibrio mimicus</name>
    <dbReference type="NCBI Taxonomy" id="674"/>
    <lineage>
        <taxon>Bacteria</taxon>
        <taxon>Pseudomonadati</taxon>
        <taxon>Pseudomonadota</taxon>
        <taxon>Gammaproteobacteria</taxon>
        <taxon>Vibrionales</taxon>
        <taxon>Vibrionaceae</taxon>
        <taxon>Vibrio</taxon>
    </lineage>
</organism>
<reference evidence="1" key="1">
    <citation type="submission" date="2017-12" db="EMBL/GenBank/DDBJ databases">
        <title>FDA dAtabase for Regulatory Grade micrObial Sequences (FDA-ARGOS): Supporting development and validation of Infectious Disease Dx tests.</title>
        <authorList>
            <person name="Hoffmann M."/>
            <person name="Allard M."/>
            <person name="Evans P."/>
            <person name="Brown E."/>
            <person name="Tallon L.J."/>
            <person name="Sadzewicz L."/>
            <person name="Sengamalay N."/>
            <person name="Ott S."/>
            <person name="Godinez A."/>
            <person name="Nagaraj S."/>
            <person name="Vavikolanu K."/>
            <person name="Aluvathingal J."/>
            <person name="Nadendla S."/>
            <person name="Hobson J."/>
            <person name="Sichtig H."/>
        </authorList>
    </citation>
    <scope>NUCLEOTIDE SEQUENCE [LARGE SCALE GENOMIC DNA]</scope>
    <source>
        <strain evidence="1">FDAARGOS_113</strain>
    </source>
</reference>
<protein>
    <submittedName>
        <fullName evidence="1">Uncharacterized protein</fullName>
    </submittedName>
</protein>
<keyword evidence="2" id="KW-1185">Reference proteome</keyword>
<dbReference type="EMBL" id="LOSJ02000001">
    <property type="protein sequence ID" value="PNM64553.1"/>
    <property type="molecule type" value="Genomic_DNA"/>
</dbReference>
<accession>A0A2J9VLA6</accession>
<comment type="caution">
    <text evidence="1">The sequence shown here is derived from an EMBL/GenBank/DDBJ whole genome shotgun (WGS) entry which is preliminary data.</text>
</comment>
<evidence type="ECO:0000313" key="2">
    <source>
        <dbReference type="Proteomes" id="UP000053748"/>
    </source>
</evidence>
<evidence type="ECO:0000313" key="1">
    <source>
        <dbReference type="EMBL" id="PNM64553.1"/>
    </source>
</evidence>
<dbReference type="Proteomes" id="UP000053748">
    <property type="component" value="Unassembled WGS sequence"/>
</dbReference>